<feature type="region of interest" description="Disordered" evidence="8">
    <location>
        <begin position="187"/>
        <end position="214"/>
    </location>
</feature>
<reference evidence="12" key="1">
    <citation type="submission" date="2025-08" db="UniProtKB">
        <authorList>
            <consortium name="RefSeq"/>
        </authorList>
    </citation>
    <scope>IDENTIFICATION</scope>
    <source>
        <strain evidence="12">Airmid</strain>
    </source>
</reference>
<evidence type="ECO:0000256" key="6">
    <source>
        <dbReference type="PROSITE-ProRule" id="PRU00884"/>
    </source>
</evidence>
<keyword evidence="9" id="KW-0812">Transmembrane</keyword>
<evidence type="ECO:0000256" key="2">
    <source>
        <dbReference type="ARBA" id="ARBA00022729"/>
    </source>
</evidence>
<dbReference type="SUPFAM" id="SSF49503">
    <property type="entry name" value="Cupredoxins"/>
    <property type="match status" value="1"/>
</dbReference>
<sequence length="502" mass="55940">MSKYLSPTTTTTLTFSSLLFYTSLITLIVDVMSARLPDIYWNSTNPIFRIDNTDHIIDVNRGNAAFEYDQINIICPMYSKGTREDDIETYIIYNVSKEEYDGCHIANQALARTIAVCDKPYLNRYYTVTFRPFTPQPGGLEFHPGQDYYFIALSAKNGDISNHCHKYHMKVVFKVCCGNNQQQQQQQQSTQSTSSAVHRPSSSSTSIVSKPEPVINNNGINAASNTIINNSTIAPAISSSISSTSMPQQSSTFSFVEFIPGHNNNPNNIGIATYKGVISNGVGGIGQQNSTMFPMIVRHPKPTRSSSATTASPISIISSMSNHHHNNHHNNNHHQSSSPYSNNNSNNNHDNKIGHRFYGDQRGGGGGGRYSNIPQHYPSLFSTERPSSHGSQINPVTNRIPHVPYHPYHPRQLTSTLRPVHVGWRPHPIPNNHHQDHNPPIRLSDQRSIGYKGIYRPNDNNREKSDGLNSHSQSTLLLRQSSTITILTIIVSISFWTSSSLL</sequence>
<keyword evidence="11" id="KW-1185">Reference proteome</keyword>
<feature type="compositionally biased region" description="Basic residues" evidence="8">
    <location>
        <begin position="322"/>
        <end position="332"/>
    </location>
</feature>
<evidence type="ECO:0000256" key="3">
    <source>
        <dbReference type="ARBA" id="ARBA00023136"/>
    </source>
</evidence>
<gene>
    <name evidence="12" type="primary">LOC113790941</name>
</gene>
<feature type="region of interest" description="Disordered" evidence="8">
    <location>
        <begin position="319"/>
        <end position="369"/>
    </location>
</feature>
<dbReference type="InterPro" id="IPR031328">
    <property type="entry name" value="Ephrin"/>
</dbReference>
<accession>A0A6P6XSV0</accession>
<evidence type="ECO:0000256" key="8">
    <source>
        <dbReference type="SAM" id="MobiDB-lite"/>
    </source>
</evidence>
<dbReference type="PRINTS" id="PR01347">
    <property type="entry name" value="EPHRIN"/>
</dbReference>
<evidence type="ECO:0000256" key="1">
    <source>
        <dbReference type="ARBA" id="ARBA00004370"/>
    </source>
</evidence>
<dbReference type="PANTHER" id="PTHR11304:SF29">
    <property type="entry name" value="EPHRIN"/>
    <property type="match status" value="1"/>
</dbReference>
<dbReference type="Proteomes" id="UP000515146">
    <property type="component" value="Unplaced"/>
</dbReference>
<dbReference type="GO" id="GO:0046875">
    <property type="term" value="F:ephrin receptor binding"/>
    <property type="evidence" value="ECO:0007669"/>
    <property type="project" value="TreeGrafter"/>
</dbReference>
<feature type="compositionally biased region" description="Basic and acidic residues" evidence="8">
    <location>
        <begin position="349"/>
        <end position="359"/>
    </location>
</feature>
<dbReference type="CTD" id="43799"/>
<dbReference type="AlphaFoldDB" id="A0A6P6XSV0"/>
<keyword evidence="9" id="KW-1133">Transmembrane helix</keyword>
<evidence type="ECO:0000256" key="7">
    <source>
        <dbReference type="RuleBase" id="RU004375"/>
    </source>
</evidence>
<dbReference type="KEGG" id="dpte:113790941"/>
<keyword evidence="2" id="KW-0732">Signal</keyword>
<dbReference type="GO" id="GO:0005886">
    <property type="term" value="C:plasma membrane"/>
    <property type="evidence" value="ECO:0007669"/>
    <property type="project" value="TreeGrafter"/>
</dbReference>
<evidence type="ECO:0000256" key="5">
    <source>
        <dbReference type="ARBA" id="ARBA00023180"/>
    </source>
</evidence>
<keyword evidence="3 7" id="KW-0472">Membrane</keyword>
<comment type="subcellular location">
    <subcellularLocation>
        <location evidence="1">Membrane</location>
    </subcellularLocation>
</comment>
<feature type="transmembrane region" description="Helical" evidence="9">
    <location>
        <begin position="12"/>
        <end position="32"/>
    </location>
</feature>
<evidence type="ECO:0000313" key="12">
    <source>
        <dbReference type="RefSeq" id="XP_027196445.1"/>
    </source>
</evidence>
<dbReference type="InParanoid" id="A0A6P6XSV0"/>
<name>A0A6P6XSV0_DERPT</name>
<dbReference type="PROSITE" id="PS51551">
    <property type="entry name" value="EPHRIN_RBD_2"/>
    <property type="match status" value="1"/>
</dbReference>
<proteinExistence type="inferred from homology"/>
<comment type="caution">
    <text evidence="6">Lacks conserved residue(s) required for the propagation of feature annotation.</text>
</comment>
<dbReference type="RefSeq" id="XP_027196445.1">
    <property type="nucleotide sequence ID" value="XM_027340644.1"/>
</dbReference>
<dbReference type="Gene3D" id="2.60.40.420">
    <property type="entry name" value="Cupredoxins - blue copper proteins"/>
    <property type="match status" value="1"/>
</dbReference>
<dbReference type="OMA" id="HIANIAQ"/>
<comment type="similarity">
    <text evidence="6 7">Belongs to the ephrin family.</text>
</comment>
<organism evidence="11 12">
    <name type="scientific">Dermatophagoides pteronyssinus</name>
    <name type="common">European house dust mite</name>
    <dbReference type="NCBI Taxonomy" id="6956"/>
    <lineage>
        <taxon>Eukaryota</taxon>
        <taxon>Metazoa</taxon>
        <taxon>Ecdysozoa</taxon>
        <taxon>Arthropoda</taxon>
        <taxon>Chelicerata</taxon>
        <taxon>Arachnida</taxon>
        <taxon>Acari</taxon>
        <taxon>Acariformes</taxon>
        <taxon>Sarcoptiformes</taxon>
        <taxon>Astigmata</taxon>
        <taxon>Psoroptidia</taxon>
        <taxon>Analgoidea</taxon>
        <taxon>Pyroglyphidae</taxon>
        <taxon>Dermatophagoidinae</taxon>
        <taxon>Dermatophagoides</taxon>
    </lineage>
</organism>
<dbReference type="InterPro" id="IPR001799">
    <property type="entry name" value="Ephrin_RBD"/>
</dbReference>
<keyword evidence="5" id="KW-0325">Glycoprotein</keyword>
<feature type="compositionally biased region" description="Low complexity" evidence="8">
    <location>
        <begin position="333"/>
        <end position="348"/>
    </location>
</feature>
<dbReference type="CDD" id="cd02675">
    <property type="entry name" value="Ephrin_ectodomain"/>
    <property type="match status" value="1"/>
</dbReference>
<evidence type="ECO:0000256" key="4">
    <source>
        <dbReference type="ARBA" id="ARBA00023157"/>
    </source>
</evidence>
<dbReference type="OrthoDB" id="6250301at2759"/>
<protein>
    <submittedName>
        <fullName evidence="12">Transcription factor mef2A-like isoform X1</fullName>
    </submittedName>
</protein>
<evidence type="ECO:0000259" key="10">
    <source>
        <dbReference type="PROSITE" id="PS51551"/>
    </source>
</evidence>
<evidence type="ECO:0000313" key="11">
    <source>
        <dbReference type="Proteomes" id="UP000515146"/>
    </source>
</evidence>
<dbReference type="GO" id="GO:0007411">
    <property type="term" value="P:axon guidance"/>
    <property type="evidence" value="ECO:0007669"/>
    <property type="project" value="TreeGrafter"/>
</dbReference>
<dbReference type="Pfam" id="PF00812">
    <property type="entry name" value="Ephrin"/>
    <property type="match status" value="1"/>
</dbReference>
<dbReference type="GO" id="GO:0048013">
    <property type="term" value="P:ephrin receptor signaling pathway"/>
    <property type="evidence" value="ECO:0007669"/>
    <property type="project" value="TreeGrafter"/>
</dbReference>
<dbReference type="InterPro" id="IPR008972">
    <property type="entry name" value="Cupredoxin"/>
</dbReference>
<dbReference type="PANTHER" id="PTHR11304">
    <property type="entry name" value="EPHRIN"/>
    <property type="match status" value="1"/>
</dbReference>
<evidence type="ECO:0000256" key="9">
    <source>
        <dbReference type="SAM" id="Phobius"/>
    </source>
</evidence>
<keyword evidence="4" id="KW-1015">Disulfide bond</keyword>
<feature type="domain" description="Ephrin RBD" evidence="10">
    <location>
        <begin position="34"/>
        <end position="175"/>
    </location>
</feature>